<feature type="transmembrane region" description="Helical" evidence="1">
    <location>
        <begin position="6"/>
        <end position="25"/>
    </location>
</feature>
<keyword evidence="3" id="KW-1185">Reference proteome</keyword>
<evidence type="ECO:0000256" key="1">
    <source>
        <dbReference type="SAM" id="Phobius"/>
    </source>
</evidence>
<dbReference type="HOGENOM" id="CLU_3323875_0_0_5"/>
<proteinExistence type="predicted"/>
<gene>
    <name evidence="2" type="ORF">ABI_38340</name>
</gene>
<keyword evidence="1" id="KW-1133">Transmembrane helix</keyword>
<organism evidence="2 3">
    <name type="scientific">Asticcacaulis biprosthecium C19</name>
    <dbReference type="NCBI Taxonomy" id="715226"/>
    <lineage>
        <taxon>Bacteria</taxon>
        <taxon>Pseudomonadati</taxon>
        <taxon>Pseudomonadota</taxon>
        <taxon>Alphaproteobacteria</taxon>
        <taxon>Caulobacterales</taxon>
        <taxon>Caulobacteraceae</taxon>
        <taxon>Asticcacaulis</taxon>
    </lineage>
</organism>
<reference evidence="3" key="1">
    <citation type="submission" date="2011-03" db="EMBL/GenBank/DDBJ databases">
        <title>Draft genome sequence of Brevundimonas diminuta.</title>
        <authorList>
            <person name="Brown P.J.B."/>
            <person name="Buechlein A."/>
            <person name="Hemmerich C."/>
            <person name="Brun Y.V."/>
        </authorList>
    </citation>
    <scope>NUCLEOTIDE SEQUENCE [LARGE SCALE GENOMIC DNA]</scope>
    <source>
        <strain evidence="3">C19</strain>
    </source>
</reference>
<evidence type="ECO:0000313" key="3">
    <source>
        <dbReference type="Proteomes" id="UP000006512"/>
    </source>
</evidence>
<dbReference type="EMBL" id="GL883080">
    <property type="protein sequence ID" value="EGF89420.1"/>
    <property type="molecule type" value="Genomic_DNA"/>
</dbReference>
<protein>
    <submittedName>
        <fullName evidence="2">Putative membrane protein</fullName>
    </submittedName>
</protein>
<dbReference type="AlphaFoldDB" id="F4QRQ0"/>
<name>F4QRQ0_9CAUL</name>
<keyword evidence="1" id="KW-0472">Membrane</keyword>
<evidence type="ECO:0000313" key="2">
    <source>
        <dbReference type="EMBL" id="EGF89420.1"/>
    </source>
</evidence>
<keyword evidence="1" id="KW-0812">Transmembrane</keyword>
<accession>F4QRQ0</accession>
<dbReference type="Proteomes" id="UP000006512">
    <property type="component" value="Unassembled WGS sequence"/>
</dbReference>
<sequence>MDDVFFVLTSGIFTIFGGLFVLLVLSPSSWSLRANDPE</sequence>